<dbReference type="InterPro" id="IPR002931">
    <property type="entry name" value="Transglutaminase-like"/>
</dbReference>
<proteinExistence type="predicted"/>
<dbReference type="Proteomes" id="UP001597097">
    <property type="component" value="Unassembled WGS sequence"/>
</dbReference>
<dbReference type="Pfam" id="PF01841">
    <property type="entry name" value="Transglut_core"/>
    <property type="match status" value="1"/>
</dbReference>
<protein>
    <submittedName>
        <fullName evidence="2">Transglutaminase-like domain-containing protein</fullName>
    </submittedName>
</protein>
<feature type="domain" description="Transglutaminase-like" evidence="1">
    <location>
        <begin position="92"/>
        <end position="149"/>
    </location>
</feature>
<dbReference type="EMBL" id="JBHUCM010000003">
    <property type="protein sequence ID" value="MFD1535700.1"/>
    <property type="molecule type" value="Genomic_DNA"/>
</dbReference>
<evidence type="ECO:0000259" key="1">
    <source>
        <dbReference type="Pfam" id="PF01841"/>
    </source>
</evidence>
<gene>
    <name evidence="2" type="ORF">ACFSJ0_01565</name>
</gene>
<evidence type="ECO:0000313" key="3">
    <source>
        <dbReference type="Proteomes" id="UP001597097"/>
    </source>
</evidence>
<keyword evidence="3" id="KW-1185">Reference proteome</keyword>
<dbReference type="RefSeq" id="WP_219536239.1">
    <property type="nucleotide sequence ID" value="NZ_JAHKRM010000029.1"/>
</dbReference>
<organism evidence="2 3">
    <name type="scientific">Nonomuraea guangzhouensis</name>
    <dbReference type="NCBI Taxonomy" id="1291555"/>
    <lineage>
        <taxon>Bacteria</taxon>
        <taxon>Bacillati</taxon>
        <taxon>Actinomycetota</taxon>
        <taxon>Actinomycetes</taxon>
        <taxon>Streptosporangiales</taxon>
        <taxon>Streptosporangiaceae</taxon>
        <taxon>Nonomuraea</taxon>
    </lineage>
</organism>
<comment type="caution">
    <text evidence="2">The sequence shown here is derived from an EMBL/GenBank/DDBJ whole genome shotgun (WGS) entry which is preliminary data.</text>
</comment>
<evidence type="ECO:0000313" key="2">
    <source>
        <dbReference type="EMBL" id="MFD1535700.1"/>
    </source>
</evidence>
<name>A0ABW4FZG4_9ACTN</name>
<reference evidence="3" key="1">
    <citation type="journal article" date="2019" name="Int. J. Syst. Evol. Microbiol.">
        <title>The Global Catalogue of Microorganisms (GCM) 10K type strain sequencing project: providing services to taxonomists for standard genome sequencing and annotation.</title>
        <authorList>
            <consortium name="The Broad Institute Genomics Platform"/>
            <consortium name="The Broad Institute Genome Sequencing Center for Infectious Disease"/>
            <person name="Wu L."/>
            <person name="Ma J."/>
        </authorList>
    </citation>
    <scope>NUCLEOTIDE SEQUENCE [LARGE SCALE GENOMIC DNA]</scope>
    <source>
        <strain evidence="3">CGMCC 1.15399</strain>
    </source>
</reference>
<sequence>MAASTIDYSGPGPFTRLDADQLPLTKRLPITPVDICEIAQGLVIQPHDAASLPVPQERLAEKSLRGISDIIRSLTSLDPAPLDVPRPAHLRVVGTCRHFALLSCALLRLQGIPARARCGFATYFVPGKSVDHWITEYWHTDEHRWVRIDTEILGGQNLVAAPEDLADGEFLTGGEAWSLYRQGAADPDSFGVAGVAHAWGVGEIRGNAIRDLAALQKIEMLPWDEWGRMEASYQGATGPDYDSLMDAIATTCAADDPEAMARLYESEDLEVPTHMIR</sequence>
<accession>A0ABW4FZG4</accession>